<sequence>MPSRLAQHRQEQQQQEQQEQQQQEQQEQEQLRHLCPSFGASAEAALVAFLQLHFTPIAPSCLAGWLTGWLTG</sequence>
<organism evidence="2 3">
    <name type="scientific">Drosophila navojoa</name>
    <name type="common">Fruit fly</name>
    <dbReference type="NCBI Taxonomy" id="7232"/>
    <lineage>
        <taxon>Eukaryota</taxon>
        <taxon>Metazoa</taxon>
        <taxon>Ecdysozoa</taxon>
        <taxon>Arthropoda</taxon>
        <taxon>Hexapoda</taxon>
        <taxon>Insecta</taxon>
        <taxon>Pterygota</taxon>
        <taxon>Neoptera</taxon>
        <taxon>Endopterygota</taxon>
        <taxon>Diptera</taxon>
        <taxon>Brachycera</taxon>
        <taxon>Muscomorpha</taxon>
        <taxon>Ephydroidea</taxon>
        <taxon>Drosophilidae</taxon>
        <taxon>Drosophila</taxon>
    </lineage>
</organism>
<dbReference type="AlphaFoldDB" id="A0A484BC89"/>
<accession>A0A484BC89</accession>
<keyword evidence="3" id="KW-1185">Reference proteome</keyword>
<evidence type="ECO:0000256" key="1">
    <source>
        <dbReference type="SAM" id="MobiDB-lite"/>
    </source>
</evidence>
<feature type="region of interest" description="Disordered" evidence="1">
    <location>
        <begin position="1"/>
        <end position="30"/>
    </location>
</feature>
<comment type="caution">
    <text evidence="2">The sequence shown here is derived from an EMBL/GenBank/DDBJ whole genome shotgun (WGS) entry which is preliminary data.</text>
</comment>
<dbReference type="EMBL" id="LSRL02000060">
    <property type="protein sequence ID" value="TDG46328.1"/>
    <property type="molecule type" value="Genomic_DNA"/>
</dbReference>
<gene>
    <name evidence="2" type="ORF">AWZ03_007217</name>
</gene>
<dbReference type="Proteomes" id="UP000295192">
    <property type="component" value="Unassembled WGS sequence"/>
</dbReference>
<protein>
    <submittedName>
        <fullName evidence="2">Uncharacterized protein</fullName>
    </submittedName>
</protein>
<name>A0A484BC89_DRONA</name>
<evidence type="ECO:0000313" key="3">
    <source>
        <dbReference type="Proteomes" id="UP000295192"/>
    </source>
</evidence>
<reference evidence="2 3" key="1">
    <citation type="journal article" date="2019" name="J. Hered.">
        <title>An Improved Genome Assembly for Drosophila navojoa, the Basal Species in the mojavensis Cluster.</title>
        <authorList>
            <person name="Vanderlinde T."/>
            <person name="Dupim E.G."/>
            <person name="Nazario-Yepiz N.O."/>
            <person name="Carvalho A.B."/>
        </authorList>
    </citation>
    <scope>NUCLEOTIDE SEQUENCE [LARGE SCALE GENOMIC DNA]</scope>
    <source>
        <strain evidence="2">Navoj_Jal97</strain>
        <tissue evidence="2">Whole organism</tissue>
    </source>
</reference>
<feature type="compositionally biased region" description="Low complexity" evidence="1">
    <location>
        <begin position="12"/>
        <end position="25"/>
    </location>
</feature>
<proteinExistence type="predicted"/>
<evidence type="ECO:0000313" key="2">
    <source>
        <dbReference type="EMBL" id="TDG46328.1"/>
    </source>
</evidence>